<evidence type="ECO:0000256" key="1">
    <source>
        <dbReference type="SAM" id="MobiDB-lite"/>
    </source>
</evidence>
<reference evidence="2" key="1">
    <citation type="submission" date="2012-05" db="EMBL/GenBank/DDBJ databases">
        <authorList>
            <person name="Krishnakumar V."/>
            <person name="Cheung F."/>
            <person name="Xiao Y."/>
            <person name="Chan A."/>
            <person name="Moskal W.A."/>
            <person name="Town C.D."/>
        </authorList>
    </citation>
    <scope>NUCLEOTIDE SEQUENCE</scope>
</reference>
<evidence type="ECO:0000313" key="2">
    <source>
        <dbReference type="EMBL" id="AFK45033.1"/>
    </source>
</evidence>
<feature type="region of interest" description="Disordered" evidence="1">
    <location>
        <begin position="1"/>
        <end position="156"/>
    </location>
</feature>
<dbReference type="ExpressionAtlas" id="I3SXP1">
    <property type="expression patterns" value="differential"/>
</dbReference>
<sequence>MPSGAKKRKAAKKKKEIESTTPSNNPQQQQQQQQGENELKSIDEKGSDGDSPAYRNHGDDQNNQFNEGSEEVEEIEVKPSAAAVVAKSSEEKVGEAEGGKEGVVEIEWDMESEESLEKIDSPKDLNYGSRKNNGGSNDVIETGTAKNSKDESYNNSVAEVSDDLVKAVTSVTEMQSGGTVNDILEKPLGSRAAETDLAVKRNEDKVHVLPDEVVRISSLKEPETREFDGKVSSSVSQSSIPEATKDVENVKGSNAAESSENQPPVAPLMVHKTSWLSCCGLFDVLSGSSR</sequence>
<proteinExistence type="evidence at transcript level"/>
<feature type="region of interest" description="Disordered" evidence="1">
    <location>
        <begin position="222"/>
        <end position="265"/>
    </location>
</feature>
<feature type="compositionally biased region" description="Basic residues" evidence="1">
    <location>
        <begin position="1"/>
        <end position="14"/>
    </location>
</feature>
<accession>I3SXP1</accession>
<dbReference type="PANTHER" id="PTHR37187:SF19">
    <property type="entry name" value="(RAPE) HYPOTHETICAL PROTEIN"/>
    <property type="match status" value="1"/>
</dbReference>
<protein>
    <submittedName>
        <fullName evidence="2">Uncharacterized protein</fullName>
    </submittedName>
</protein>
<organism evidence="2">
    <name type="scientific">Medicago truncatula</name>
    <name type="common">Barrel medic</name>
    <name type="synonym">Medicago tribuloides</name>
    <dbReference type="NCBI Taxonomy" id="3880"/>
    <lineage>
        <taxon>Eukaryota</taxon>
        <taxon>Viridiplantae</taxon>
        <taxon>Streptophyta</taxon>
        <taxon>Embryophyta</taxon>
        <taxon>Tracheophyta</taxon>
        <taxon>Spermatophyta</taxon>
        <taxon>Magnoliopsida</taxon>
        <taxon>eudicotyledons</taxon>
        <taxon>Gunneridae</taxon>
        <taxon>Pentapetalae</taxon>
        <taxon>rosids</taxon>
        <taxon>fabids</taxon>
        <taxon>Fabales</taxon>
        <taxon>Fabaceae</taxon>
        <taxon>Papilionoideae</taxon>
        <taxon>50 kb inversion clade</taxon>
        <taxon>NPAAA clade</taxon>
        <taxon>Hologalegina</taxon>
        <taxon>IRL clade</taxon>
        <taxon>Trifolieae</taxon>
        <taxon>Medicago</taxon>
    </lineage>
</organism>
<feature type="compositionally biased region" description="Basic and acidic residues" evidence="1">
    <location>
        <begin position="37"/>
        <end position="48"/>
    </location>
</feature>
<dbReference type="PANTHER" id="PTHR37187">
    <property type="entry name" value="EXPRESSED PROTEIN"/>
    <property type="match status" value="1"/>
</dbReference>
<dbReference type="AlphaFoldDB" id="I3SXP1"/>
<dbReference type="EMBL" id="BT145239">
    <property type="protein sequence ID" value="AFK45033.1"/>
    <property type="molecule type" value="mRNA"/>
</dbReference>
<feature type="compositionally biased region" description="Low complexity" evidence="1">
    <location>
        <begin position="78"/>
        <end position="87"/>
    </location>
</feature>
<feature type="compositionally biased region" description="Acidic residues" evidence="1">
    <location>
        <begin position="104"/>
        <end position="114"/>
    </location>
</feature>
<name>I3SXP1_MEDTR</name>
<feature type="compositionally biased region" description="Basic and acidic residues" evidence="1">
    <location>
        <begin position="88"/>
        <end position="103"/>
    </location>
</feature>
<feature type="compositionally biased region" description="Polar residues" evidence="1">
    <location>
        <begin position="251"/>
        <end position="262"/>
    </location>
</feature>